<sequence>EKIHVAVAKEAPAAGVDTPEDLEAVRAIVAKKA</sequence>
<feature type="non-terminal residue" evidence="1">
    <location>
        <position position="1"/>
    </location>
</feature>
<dbReference type="GO" id="GO:0008690">
    <property type="term" value="F:3-deoxy-manno-octulosonate cytidylyltransferase activity"/>
    <property type="evidence" value="ECO:0007669"/>
    <property type="project" value="UniProtKB-EC"/>
</dbReference>
<dbReference type="EC" id="2.7.7.38" evidence="1"/>
<organism evidence="1 2">
    <name type="scientific">Vibrio alginolyticus</name>
    <dbReference type="NCBI Taxonomy" id="663"/>
    <lineage>
        <taxon>Bacteria</taxon>
        <taxon>Pseudomonadati</taxon>
        <taxon>Pseudomonadota</taxon>
        <taxon>Gammaproteobacteria</taxon>
        <taxon>Vibrionales</taxon>
        <taxon>Vibrionaceae</taxon>
        <taxon>Vibrio</taxon>
    </lineage>
</organism>
<reference evidence="1 2" key="1">
    <citation type="submission" date="2020-04" db="EMBL/GenBank/DDBJ databases">
        <title>Whole-genome sequencing of Vibrio spp. from China reveals different genetic environments of blaCTX-M-14 among diverse lineages.</title>
        <authorList>
            <person name="Zheng Z."/>
            <person name="Ye L."/>
            <person name="Chen S."/>
        </authorList>
    </citation>
    <scope>NUCLEOTIDE SEQUENCE [LARGE SCALE GENOMIC DNA]</scope>
    <source>
        <strain evidence="1 2">Vb1636</strain>
    </source>
</reference>
<dbReference type="EMBL" id="JABCMA010000261">
    <property type="protein sequence ID" value="NMR76908.1"/>
    <property type="molecule type" value="Genomic_DNA"/>
</dbReference>
<protein>
    <submittedName>
        <fullName evidence="1">3-deoxy-manno-octulosonate cytidylyltransferase</fullName>
        <ecNumber evidence="1">2.7.7.38</ecNumber>
    </submittedName>
</protein>
<name>A0A7Y0N0R1_VIBAL</name>
<proteinExistence type="predicted"/>
<dbReference type="AlphaFoldDB" id="A0A7Y0N0R1"/>
<comment type="caution">
    <text evidence="1">The sequence shown here is derived from an EMBL/GenBank/DDBJ whole genome shotgun (WGS) entry which is preliminary data.</text>
</comment>
<gene>
    <name evidence="1" type="ORF">HKB35_25310</name>
</gene>
<keyword evidence="1" id="KW-0808">Transferase</keyword>
<evidence type="ECO:0000313" key="1">
    <source>
        <dbReference type="EMBL" id="NMR76908.1"/>
    </source>
</evidence>
<dbReference type="Gene3D" id="3.90.550.10">
    <property type="entry name" value="Spore Coat Polysaccharide Biosynthesis Protein SpsA, Chain A"/>
    <property type="match status" value="1"/>
</dbReference>
<keyword evidence="1" id="KW-0548">Nucleotidyltransferase</keyword>
<dbReference type="Proteomes" id="UP000565155">
    <property type="component" value="Unassembled WGS sequence"/>
</dbReference>
<evidence type="ECO:0000313" key="2">
    <source>
        <dbReference type="Proteomes" id="UP000565155"/>
    </source>
</evidence>
<dbReference type="InterPro" id="IPR029044">
    <property type="entry name" value="Nucleotide-diphossugar_trans"/>
</dbReference>
<accession>A0A7Y0N0R1</accession>